<dbReference type="GO" id="GO:0043138">
    <property type="term" value="F:3'-5' DNA helicase activity"/>
    <property type="evidence" value="ECO:0007669"/>
    <property type="project" value="UniProtKB-EC"/>
</dbReference>
<feature type="binding site" evidence="12">
    <location>
        <position position="451"/>
    </location>
    <ligand>
        <name>Zn(2+)</name>
        <dbReference type="ChEBI" id="CHEBI:29105"/>
        <label>1</label>
    </ligand>
</feature>
<evidence type="ECO:0000313" key="14">
    <source>
        <dbReference type="EMBL" id="BEQ17034.1"/>
    </source>
</evidence>
<dbReference type="InterPro" id="IPR027417">
    <property type="entry name" value="P-loop_NTPase"/>
</dbReference>
<dbReference type="HAMAP" id="MF_00983">
    <property type="entry name" value="PriA"/>
    <property type="match status" value="1"/>
</dbReference>
<keyword evidence="10 12" id="KW-0413">Isomerase</keyword>
<evidence type="ECO:0000256" key="1">
    <source>
        <dbReference type="ARBA" id="ARBA00022515"/>
    </source>
</evidence>
<evidence type="ECO:0000256" key="9">
    <source>
        <dbReference type="ARBA" id="ARBA00023125"/>
    </source>
</evidence>
<sequence length="746" mass="79935">MNLRVEVAVAAPLWRSLSYRVAPELAPLIKPLTRLLVPLRGKDRLGFALGPAEPGDPEGLKPISDVLDEAGEPQLIPPSLLNFFSRAAAYYQAPLGQTLAWSLPAGLGGESAGAVKAPGRAQVAWAAWRQGPPEGAPRPGTQAAALLEHLHEQGPLALDSLRERFPRVLALARKLEAGGWLSLTHRPVVKDLTGRPILPEPEPAAYTEEQQAALERLLPAISAHKFEPFLLYGVTGSGKTEMYVAACRAAMAAGRQALVLAPEIGLCLRLEGLLKDRFGDDKVAVLHSGLSPAVRRGQWLAIARGQAPLVVGARSAVFAPLERLGVICLDEEQDESYKQNDRLHYQARDLALLRGQEQDCPVLLGTATPAVTTYWRAAQGKLTRLTLSKRVKNAVLPVMEVVDLRSAGRLGGGFLSVQLKQALEQNVAEGRQAILFLNRRGFAPALICPACGRRVGCPACSVSLTLHKEQNALVCHTCGHHQPIPAACPACGQSEAELKPLGLGTEQVEATLAELFPAMRLGRLDRDAAANPTQLRKVLGAVAKRELDVIVGTQMITKGHHLPGIGLVGILLADQALGLPDFRAAERAYTLITQAAGRAGREGEAGRVIVQTYDPAHHALRAALAHDPALFYEPELEERQALGYPPFARLVSLRLEGASETATAAAAQNLARALERAKHKLEPRARILGPAPAPIARIQSRWRWLILIKSPGAGVAASILRLARHQAGPPPAGVRLVVDVDPLNLL</sequence>
<dbReference type="GO" id="GO:1990077">
    <property type="term" value="C:primosome complex"/>
    <property type="evidence" value="ECO:0007669"/>
    <property type="project" value="UniProtKB-UniRule"/>
</dbReference>
<dbReference type="PANTHER" id="PTHR30580:SF0">
    <property type="entry name" value="PRIMOSOMAL PROTEIN N"/>
    <property type="match status" value="1"/>
</dbReference>
<dbReference type="GO" id="GO:0006302">
    <property type="term" value="P:double-strand break repair"/>
    <property type="evidence" value="ECO:0007669"/>
    <property type="project" value="InterPro"/>
</dbReference>
<protein>
    <recommendedName>
        <fullName evidence="12">Replication restart protein PriA</fullName>
    </recommendedName>
    <alternativeName>
        <fullName evidence="12">ATP-dependent DNA helicase PriA</fullName>
        <ecNumber evidence="12">5.6.2.4</ecNumber>
    </alternativeName>
    <alternativeName>
        <fullName evidence="12">DNA 3'-5' helicase PriA</fullName>
    </alternativeName>
</protein>
<evidence type="ECO:0000259" key="13">
    <source>
        <dbReference type="PROSITE" id="PS51192"/>
    </source>
</evidence>
<keyword evidence="8 12" id="KW-0067">ATP-binding</keyword>
<feature type="binding site" evidence="12">
    <location>
        <position position="491"/>
    </location>
    <ligand>
        <name>Zn(2+)</name>
        <dbReference type="ChEBI" id="CHEBI:29105"/>
        <label>1</label>
    </ligand>
</feature>
<dbReference type="InterPro" id="IPR001650">
    <property type="entry name" value="Helicase_C-like"/>
</dbReference>
<comment type="function">
    <text evidence="12">Initiates the restart of stalled replication forks, which reloads the replicative helicase on sites other than the origin of replication. Recognizes and binds to abandoned replication forks and remodels them to uncover a helicase loading site. Promotes assembly of the primosome at these replication forks.</text>
</comment>
<feature type="binding site" evidence="12">
    <location>
        <position position="488"/>
    </location>
    <ligand>
        <name>Zn(2+)</name>
        <dbReference type="ChEBI" id="CHEBI:29105"/>
        <label>1</label>
    </ligand>
</feature>
<dbReference type="PROSITE" id="PS51192">
    <property type="entry name" value="HELICASE_ATP_BIND_1"/>
    <property type="match status" value="1"/>
</dbReference>
<name>A0AAU9EVD2_9BACT</name>
<comment type="catalytic activity">
    <reaction evidence="12">
        <text>Couples ATP hydrolysis with the unwinding of duplex DNA by translocating in the 3'-5' direction.</text>
        <dbReference type="EC" id="5.6.2.4"/>
    </reaction>
</comment>
<comment type="similarity">
    <text evidence="12">Belongs to the helicase family. PriA subfamily.</text>
</comment>
<keyword evidence="4 12" id="KW-0547">Nucleotide-binding</keyword>
<dbReference type="Pfam" id="PF17764">
    <property type="entry name" value="PriA_3primeBD"/>
    <property type="match status" value="1"/>
</dbReference>
<feature type="binding site" evidence="12">
    <location>
        <position position="460"/>
    </location>
    <ligand>
        <name>Zn(2+)</name>
        <dbReference type="ChEBI" id="CHEBI:29105"/>
        <label>2</label>
    </ligand>
</feature>
<dbReference type="SMART" id="SM00490">
    <property type="entry name" value="HELICc"/>
    <property type="match status" value="1"/>
</dbReference>
<dbReference type="NCBIfam" id="TIGR00595">
    <property type="entry name" value="priA"/>
    <property type="match status" value="1"/>
</dbReference>
<dbReference type="GO" id="GO:0008270">
    <property type="term" value="F:zinc ion binding"/>
    <property type="evidence" value="ECO:0007669"/>
    <property type="project" value="UniProtKB-UniRule"/>
</dbReference>
<dbReference type="GO" id="GO:0016787">
    <property type="term" value="F:hydrolase activity"/>
    <property type="evidence" value="ECO:0007669"/>
    <property type="project" value="UniProtKB-KW"/>
</dbReference>
<dbReference type="GO" id="GO:0006310">
    <property type="term" value="P:DNA recombination"/>
    <property type="evidence" value="ECO:0007669"/>
    <property type="project" value="InterPro"/>
</dbReference>
<evidence type="ECO:0000256" key="11">
    <source>
        <dbReference type="ARBA" id="ARBA00048988"/>
    </source>
</evidence>
<dbReference type="InterPro" id="IPR014001">
    <property type="entry name" value="Helicase_ATP-bd"/>
</dbReference>
<evidence type="ECO:0000313" key="15">
    <source>
        <dbReference type="Proteomes" id="UP001366166"/>
    </source>
</evidence>
<comment type="catalytic activity">
    <reaction evidence="11 12">
        <text>ATP + H2O = ADP + phosphate + H(+)</text>
        <dbReference type="Rhea" id="RHEA:13065"/>
        <dbReference type="ChEBI" id="CHEBI:15377"/>
        <dbReference type="ChEBI" id="CHEBI:15378"/>
        <dbReference type="ChEBI" id="CHEBI:30616"/>
        <dbReference type="ChEBI" id="CHEBI:43474"/>
        <dbReference type="ChEBI" id="CHEBI:456216"/>
        <dbReference type="EC" id="5.6.2.4"/>
    </reaction>
</comment>
<dbReference type="KEGG" id="dmp:FAK_41000"/>
<dbReference type="GO" id="GO:0006269">
    <property type="term" value="P:DNA replication, synthesis of primer"/>
    <property type="evidence" value="ECO:0007669"/>
    <property type="project" value="UniProtKB-KW"/>
</dbReference>
<feature type="domain" description="Helicase ATP-binding" evidence="13">
    <location>
        <begin position="220"/>
        <end position="387"/>
    </location>
</feature>
<evidence type="ECO:0000256" key="4">
    <source>
        <dbReference type="ARBA" id="ARBA00022741"/>
    </source>
</evidence>
<dbReference type="Gene3D" id="3.40.50.300">
    <property type="entry name" value="P-loop containing nucleotide triphosphate hydrolases"/>
    <property type="match status" value="2"/>
</dbReference>
<reference evidence="15" key="1">
    <citation type="journal article" date="2023" name="Arch. Microbiol.">
        <title>Desulfoferula mesophilus gen. nov. sp. nov., a mesophilic sulfate-reducing bacterium isolated from a brackish lake sediment.</title>
        <authorList>
            <person name="Watanabe T."/>
            <person name="Yabe T."/>
            <person name="Tsuji J.M."/>
            <person name="Fukui M."/>
        </authorList>
    </citation>
    <scope>NUCLEOTIDE SEQUENCE [LARGE SCALE GENOMIC DNA]</scope>
    <source>
        <strain evidence="15">12FAK</strain>
    </source>
</reference>
<keyword evidence="3 12" id="KW-0479">Metal-binding</keyword>
<feature type="binding site" evidence="12">
    <location>
        <position position="478"/>
    </location>
    <ligand>
        <name>Zn(2+)</name>
        <dbReference type="ChEBI" id="CHEBI:29105"/>
        <label>2</label>
    </ligand>
</feature>
<evidence type="ECO:0000256" key="3">
    <source>
        <dbReference type="ARBA" id="ARBA00022723"/>
    </source>
</evidence>
<dbReference type="SMART" id="SM00487">
    <property type="entry name" value="DEXDc"/>
    <property type="match status" value="1"/>
</dbReference>
<dbReference type="FunFam" id="3.40.50.300:FF:000489">
    <property type="entry name" value="Primosome assembly protein PriA"/>
    <property type="match status" value="1"/>
</dbReference>
<dbReference type="PANTHER" id="PTHR30580">
    <property type="entry name" value="PRIMOSOMAL PROTEIN N"/>
    <property type="match status" value="1"/>
</dbReference>
<evidence type="ECO:0000256" key="6">
    <source>
        <dbReference type="ARBA" id="ARBA00022806"/>
    </source>
</evidence>
<comment type="cofactor">
    <cofactor evidence="12">
        <name>Zn(2+)</name>
        <dbReference type="ChEBI" id="CHEBI:29105"/>
    </cofactor>
    <text evidence="12">Binds 2 zinc ions per subunit.</text>
</comment>
<comment type="subunit">
    <text evidence="12">Component of the replication restart primosome.</text>
</comment>
<dbReference type="SUPFAM" id="SSF52540">
    <property type="entry name" value="P-loop containing nucleoside triphosphate hydrolases"/>
    <property type="match status" value="2"/>
</dbReference>
<feature type="binding site" evidence="12">
    <location>
        <position position="448"/>
    </location>
    <ligand>
        <name>Zn(2+)</name>
        <dbReference type="ChEBI" id="CHEBI:29105"/>
        <label>1</label>
    </ligand>
</feature>
<keyword evidence="1 12" id="KW-0639">Primosome</keyword>
<dbReference type="Pfam" id="PF18074">
    <property type="entry name" value="PriA_C"/>
    <property type="match status" value="1"/>
</dbReference>
<dbReference type="Pfam" id="PF00270">
    <property type="entry name" value="DEAD"/>
    <property type="match status" value="1"/>
</dbReference>
<dbReference type="InterPro" id="IPR005259">
    <property type="entry name" value="PriA"/>
</dbReference>
<feature type="binding site" evidence="12">
    <location>
        <position position="475"/>
    </location>
    <ligand>
        <name>Zn(2+)</name>
        <dbReference type="ChEBI" id="CHEBI:29105"/>
        <label>2</label>
    </ligand>
</feature>
<dbReference type="GO" id="GO:0003677">
    <property type="term" value="F:DNA binding"/>
    <property type="evidence" value="ECO:0007669"/>
    <property type="project" value="UniProtKB-UniRule"/>
</dbReference>
<dbReference type="InterPro" id="IPR041236">
    <property type="entry name" value="PriA_C"/>
</dbReference>
<gene>
    <name evidence="12 14" type="primary">priA</name>
    <name evidence="14" type="ORF">FAK_41000</name>
</gene>
<dbReference type="GO" id="GO:0005524">
    <property type="term" value="F:ATP binding"/>
    <property type="evidence" value="ECO:0007669"/>
    <property type="project" value="UniProtKB-UniRule"/>
</dbReference>
<evidence type="ECO:0000256" key="7">
    <source>
        <dbReference type="ARBA" id="ARBA00022833"/>
    </source>
</evidence>
<keyword evidence="5 12" id="KW-0378">Hydrolase</keyword>
<dbReference type="InterPro" id="IPR011545">
    <property type="entry name" value="DEAD/DEAH_box_helicase_dom"/>
</dbReference>
<organism evidence="14 15">
    <name type="scientific">Desulfoferula mesophila</name>
    <dbReference type="NCBI Taxonomy" id="3058419"/>
    <lineage>
        <taxon>Bacteria</taxon>
        <taxon>Pseudomonadati</taxon>
        <taxon>Thermodesulfobacteriota</taxon>
        <taxon>Desulfarculia</taxon>
        <taxon>Desulfarculales</taxon>
        <taxon>Desulfarculaceae</taxon>
        <taxon>Desulfoferula</taxon>
    </lineage>
</organism>
<dbReference type="InterPro" id="IPR040498">
    <property type="entry name" value="PriA_CRR"/>
</dbReference>
<dbReference type="Proteomes" id="UP001366166">
    <property type="component" value="Chromosome"/>
</dbReference>
<dbReference type="RefSeq" id="WP_338603711.1">
    <property type="nucleotide sequence ID" value="NZ_AP028679.1"/>
</dbReference>
<evidence type="ECO:0000256" key="12">
    <source>
        <dbReference type="HAMAP-Rule" id="MF_00983"/>
    </source>
</evidence>
<dbReference type="Gene3D" id="3.40.1440.60">
    <property type="entry name" value="PriA, 3(prime) DNA-binding domain"/>
    <property type="match status" value="1"/>
</dbReference>
<dbReference type="EMBL" id="AP028679">
    <property type="protein sequence ID" value="BEQ17034.1"/>
    <property type="molecule type" value="Genomic_DNA"/>
</dbReference>
<keyword evidence="2 12" id="KW-0235">DNA replication</keyword>
<feature type="binding site" evidence="12">
    <location>
        <position position="457"/>
    </location>
    <ligand>
        <name>Zn(2+)</name>
        <dbReference type="ChEBI" id="CHEBI:29105"/>
        <label>2</label>
    </ligand>
</feature>
<keyword evidence="9 12" id="KW-0238">DNA-binding</keyword>
<proteinExistence type="inferred from homology"/>
<dbReference type="InterPro" id="IPR041222">
    <property type="entry name" value="PriA_3primeBD"/>
</dbReference>
<evidence type="ECO:0000256" key="10">
    <source>
        <dbReference type="ARBA" id="ARBA00023235"/>
    </source>
</evidence>
<dbReference type="Pfam" id="PF18319">
    <property type="entry name" value="Zn_ribbon_PriA"/>
    <property type="match status" value="1"/>
</dbReference>
<dbReference type="GO" id="GO:0006270">
    <property type="term" value="P:DNA replication initiation"/>
    <property type="evidence" value="ECO:0007669"/>
    <property type="project" value="TreeGrafter"/>
</dbReference>
<keyword evidence="6 12" id="KW-0347">Helicase</keyword>
<accession>A0AAU9EVD2</accession>
<evidence type="ECO:0000256" key="5">
    <source>
        <dbReference type="ARBA" id="ARBA00022801"/>
    </source>
</evidence>
<dbReference type="InterPro" id="IPR042115">
    <property type="entry name" value="PriA_3primeBD_sf"/>
</dbReference>
<dbReference type="AlphaFoldDB" id="A0AAU9EVD2"/>
<keyword evidence="15" id="KW-1185">Reference proteome</keyword>
<evidence type="ECO:0000256" key="2">
    <source>
        <dbReference type="ARBA" id="ARBA00022705"/>
    </source>
</evidence>
<keyword evidence="7 12" id="KW-0862">Zinc</keyword>
<evidence type="ECO:0000256" key="8">
    <source>
        <dbReference type="ARBA" id="ARBA00022840"/>
    </source>
</evidence>
<dbReference type="EC" id="5.6.2.4" evidence="12"/>